<gene>
    <name evidence="6" type="ORF">AWV77_25475</name>
</gene>
<sequence length="386" mass="43848">MKKKLVKGVNWSGGMIDTFIIVNDGALNDESIVVAPSLHLLEKAKAGAKKKTQQSAASDLCSYFEDLHAKEIDWRYVTDTEISSYLGKTLQQERNLSEISIERNIASIKDFYKTVAEIGISDAEIFLSYKYFSEPSMKLQEGRGAKPKFQLFRQYIHKQILTDLLASVKGKSPFVRERDELVLNIGFHCGLRSSEVTSTFNLDTRVIRKVLDQAAERKELSITLPIIGKGNKLRHVDFNPQITMAIKNFLEGRRSTLPDGHLICDSLGGCLSESHASRVFKSAKDCGLSRIKKTVVEHKKTTSDMTPEYMISFESAKKLVFHSLRHTFATNLVKHCYKLGIDPWVYVRDQMGHEKRETTETYIVFEANIHARDAIRTDLSIEDENY</sequence>
<evidence type="ECO:0000256" key="1">
    <source>
        <dbReference type="ARBA" id="ARBA00008857"/>
    </source>
</evidence>
<dbReference type="Proteomes" id="UP000067111">
    <property type="component" value="Unassembled WGS sequence"/>
</dbReference>
<evidence type="ECO:0000313" key="7">
    <source>
        <dbReference type="Proteomes" id="UP000067111"/>
    </source>
</evidence>
<dbReference type="Pfam" id="PF00589">
    <property type="entry name" value="Phage_integrase"/>
    <property type="match status" value="1"/>
</dbReference>
<evidence type="ECO:0000256" key="3">
    <source>
        <dbReference type="ARBA" id="ARBA00023125"/>
    </source>
</evidence>
<evidence type="ECO:0000313" key="6">
    <source>
        <dbReference type="EMBL" id="KWU48288.1"/>
    </source>
</evidence>
<dbReference type="PANTHER" id="PTHR30349:SF41">
    <property type="entry name" value="INTEGRASE_RECOMBINASE PROTEIN MJ0367-RELATED"/>
    <property type="match status" value="1"/>
</dbReference>
<keyword evidence="3" id="KW-0238">DNA-binding</keyword>
<dbReference type="Gene3D" id="1.10.150.130">
    <property type="match status" value="1"/>
</dbReference>
<dbReference type="PROSITE" id="PS51898">
    <property type="entry name" value="TYR_RECOMBINASE"/>
    <property type="match status" value="1"/>
</dbReference>
<keyword evidence="4" id="KW-0233">DNA recombination</keyword>
<dbReference type="InterPro" id="IPR010998">
    <property type="entry name" value="Integrase_recombinase_N"/>
</dbReference>
<accession>A0A120EA56</accession>
<name>A0A120EA56_9PSED</name>
<dbReference type="InterPro" id="IPR013762">
    <property type="entry name" value="Integrase-like_cat_sf"/>
</dbReference>
<evidence type="ECO:0000259" key="5">
    <source>
        <dbReference type="PROSITE" id="PS51898"/>
    </source>
</evidence>
<dbReference type="OrthoDB" id="6790877at2"/>
<dbReference type="RefSeq" id="WP_060756918.1">
    <property type="nucleotide sequence ID" value="NZ_LRMR01000037.1"/>
</dbReference>
<proteinExistence type="inferred from homology"/>
<evidence type="ECO:0000256" key="4">
    <source>
        <dbReference type="ARBA" id="ARBA00023172"/>
    </source>
</evidence>
<evidence type="ECO:0000256" key="2">
    <source>
        <dbReference type="ARBA" id="ARBA00022908"/>
    </source>
</evidence>
<keyword evidence="2" id="KW-0229">DNA integration</keyword>
<dbReference type="CDD" id="cd00397">
    <property type="entry name" value="DNA_BRE_C"/>
    <property type="match status" value="1"/>
</dbReference>
<organism evidence="6 7">
    <name type="scientific">Pseudomonas palleroniana</name>
    <dbReference type="NCBI Taxonomy" id="191390"/>
    <lineage>
        <taxon>Bacteria</taxon>
        <taxon>Pseudomonadati</taxon>
        <taxon>Pseudomonadota</taxon>
        <taxon>Gammaproteobacteria</taxon>
        <taxon>Pseudomonadales</taxon>
        <taxon>Pseudomonadaceae</taxon>
        <taxon>Pseudomonas</taxon>
    </lineage>
</organism>
<feature type="domain" description="Tyr recombinase" evidence="5">
    <location>
        <begin position="151"/>
        <end position="376"/>
    </location>
</feature>
<comment type="similarity">
    <text evidence="1">Belongs to the 'phage' integrase family.</text>
</comment>
<dbReference type="EMBL" id="LRMR01000037">
    <property type="protein sequence ID" value="KWU48288.1"/>
    <property type="molecule type" value="Genomic_DNA"/>
</dbReference>
<dbReference type="AlphaFoldDB" id="A0A120EA56"/>
<dbReference type="InterPro" id="IPR011010">
    <property type="entry name" value="DNA_brk_join_enz"/>
</dbReference>
<dbReference type="GO" id="GO:0006310">
    <property type="term" value="P:DNA recombination"/>
    <property type="evidence" value="ECO:0007669"/>
    <property type="project" value="UniProtKB-KW"/>
</dbReference>
<protein>
    <recommendedName>
        <fullName evidence="5">Tyr recombinase domain-containing protein</fullName>
    </recommendedName>
</protein>
<dbReference type="GO" id="GO:0003677">
    <property type="term" value="F:DNA binding"/>
    <property type="evidence" value="ECO:0007669"/>
    <property type="project" value="UniProtKB-KW"/>
</dbReference>
<comment type="caution">
    <text evidence="6">The sequence shown here is derived from an EMBL/GenBank/DDBJ whole genome shotgun (WGS) entry which is preliminary data.</text>
</comment>
<dbReference type="InterPro" id="IPR002104">
    <property type="entry name" value="Integrase_catalytic"/>
</dbReference>
<dbReference type="SUPFAM" id="SSF56349">
    <property type="entry name" value="DNA breaking-rejoining enzymes"/>
    <property type="match status" value="1"/>
</dbReference>
<dbReference type="Gene3D" id="1.10.443.10">
    <property type="entry name" value="Intergrase catalytic core"/>
    <property type="match status" value="1"/>
</dbReference>
<dbReference type="PANTHER" id="PTHR30349">
    <property type="entry name" value="PHAGE INTEGRASE-RELATED"/>
    <property type="match status" value="1"/>
</dbReference>
<dbReference type="GO" id="GO:0015074">
    <property type="term" value="P:DNA integration"/>
    <property type="evidence" value="ECO:0007669"/>
    <property type="project" value="UniProtKB-KW"/>
</dbReference>
<reference evidence="7" key="1">
    <citation type="submission" date="2016-01" db="EMBL/GenBank/DDBJ databases">
        <authorList>
            <person name="Gamez R.M."/>
            <person name="Rodriguez F."/>
            <person name="Bernal J.F."/>
            <person name="Agarwala R."/>
            <person name="Landsman D."/>
            <person name="Marino-Ramirez L."/>
        </authorList>
    </citation>
    <scope>NUCLEOTIDE SEQUENCE [LARGE SCALE GENOMIC DNA]</scope>
    <source>
        <strain evidence="7">Ps006</strain>
    </source>
</reference>
<dbReference type="InterPro" id="IPR050090">
    <property type="entry name" value="Tyrosine_recombinase_XerCD"/>
</dbReference>